<dbReference type="eggNOG" id="KOG3730">
    <property type="taxonomic scope" value="Eukaryota"/>
</dbReference>
<gene>
    <name evidence="2" type="primary">Dper\GL21683</name>
    <name evidence="2" type="ORF">Dper_GL21683</name>
</gene>
<accession>B4GF54</accession>
<dbReference type="STRING" id="7234.B4GF54"/>
<organism evidence="3">
    <name type="scientific">Drosophila persimilis</name>
    <name type="common">Fruit fly</name>
    <dbReference type="NCBI Taxonomy" id="7234"/>
    <lineage>
        <taxon>Eukaryota</taxon>
        <taxon>Metazoa</taxon>
        <taxon>Ecdysozoa</taxon>
        <taxon>Arthropoda</taxon>
        <taxon>Hexapoda</taxon>
        <taxon>Insecta</taxon>
        <taxon>Pterygota</taxon>
        <taxon>Neoptera</taxon>
        <taxon>Endopterygota</taxon>
        <taxon>Diptera</taxon>
        <taxon>Brachycera</taxon>
        <taxon>Muscomorpha</taxon>
        <taxon>Ephydroidea</taxon>
        <taxon>Drosophilidae</taxon>
        <taxon>Drosophila</taxon>
        <taxon>Sophophora</taxon>
    </lineage>
</organism>
<reference evidence="2 3" key="1">
    <citation type="journal article" date="2007" name="Nature">
        <title>Evolution of genes and genomes on the Drosophila phylogeny.</title>
        <authorList>
            <consortium name="Drosophila 12 Genomes Consortium"/>
            <person name="Clark A.G."/>
            <person name="Eisen M.B."/>
            <person name="Smith D.R."/>
            <person name="Bergman C.M."/>
            <person name="Oliver B."/>
            <person name="Markow T.A."/>
            <person name="Kaufman T.C."/>
            <person name="Kellis M."/>
            <person name="Gelbart W."/>
            <person name="Iyer V.N."/>
            <person name="Pollard D.A."/>
            <person name="Sackton T.B."/>
            <person name="Larracuente A.M."/>
            <person name="Singh N.D."/>
            <person name="Abad J.P."/>
            <person name="Abt D.N."/>
            <person name="Adryan B."/>
            <person name="Aguade M."/>
            <person name="Akashi H."/>
            <person name="Anderson W.W."/>
            <person name="Aquadro C.F."/>
            <person name="Ardell D.H."/>
            <person name="Arguello R."/>
            <person name="Artieri C.G."/>
            <person name="Barbash D.A."/>
            <person name="Barker D."/>
            <person name="Barsanti P."/>
            <person name="Batterham P."/>
            <person name="Batzoglou S."/>
            <person name="Begun D."/>
            <person name="Bhutkar A."/>
            <person name="Blanco E."/>
            <person name="Bosak S.A."/>
            <person name="Bradley R.K."/>
            <person name="Brand A.D."/>
            <person name="Brent M.R."/>
            <person name="Brooks A.N."/>
            <person name="Brown R.H."/>
            <person name="Butlin R.K."/>
            <person name="Caggese C."/>
            <person name="Calvi B.R."/>
            <person name="Bernardo de Carvalho A."/>
            <person name="Caspi A."/>
            <person name="Castrezana S."/>
            <person name="Celniker S.E."/>
            <person name="Chang J.L."/>
            <person name="Chapple C."/>
            <person name="Chatterji S."/>
            <person name="Chinwalla A."/>
            <person name="Civetta A."/>
            <person name="Clifton S.W."/>
            <person name="Comeron J.M."/>
            <person name="Costello J.C."/>
            <person name="Coyne J.A."/>
            <person name="Daub J."/>
            <person name="David R.G."/>
            <person name="Delcher A.L."/>
            <person name="Delehaunty K."/>
            <person name="Do C.B."/>
            <person name="Ebling H."/>
            <person name="Edwards K."/>
            <person name="Eickbush T."/>
            <person name="Evans J.D."/>
            <person name="Filipski A."/>
            <person name="Findeiss S."/>
            <person name="Freyhult E."/>
            <person name="Fulton L."/>
            <person name="Fulton R."/>
            <person name="Garcia A.C."/>
            <person name="Gardiner A."/>
            <person name="Garfield D.A."/>
            <person name="Garvin B.E."/>
            <person name="Gibson G."/>
            <person name="Gilbert D."/>
            <person name="Gnerre S."/>
            <person name="Godfrey J."/>
            <person name="Good R."/>
            <person name="Gotea V."/>
            <person name="Gravely B."/>
            <person name="Greenberg A.J."/>
            <person name="Griffiths-Jones S."/>
            <person name="Gross S."/>
            <person name="Guigo R."/>
            <person name="Gustafson E.A."/>
            <person name="Haerty W."/>
            <person name="Hahn M.W."/>
            <person name="Halligan D.L."/>
            <person name="Halpern A.L."/>
            <person name="Halter G.M."/>
            <person name="Han M.V."/>
            <person name="Heger A."/>
            <person name="Hillier L."/>
            <person name="Hinrichs A.S."/>
            <person name="Holmes I."/>
            <person name="Hoskins R.A."/>
            <person name="Hubisz M.J."/>
            <person name="Hultmark D."/>
            <person name="Huntley M.A."/>
            <person name="Jaffe D.B."/>
            <person name="Jagadeeshan S."/>
            <person name="Jeck W.R."/>
            <person name="Johnson J."/>
            <person name="Jones C.D."/>
            <person name="Jordan W.C."/>
            <person name="Karpen G.H."/>
            <person name="Kataoka E."/>
            <person name="Keightley P.D."/>
            <person name="Kheradpour P."/>
            <person name="Kirkness E.F."/>
            <person name="Koerich L.B."/>
            <person name="Kristiansen K."/>
            <person name="Kudrna D."/>
            <person name="Kulathinal R.J."/>
            <person name="Kumar S."/>
            <person name="Kwok R."/>
            <person name="Lander E."/>
            <person name="Langley C.H."/>
            <person name="Lapoint R."/>
            <person name="Lazzaro B.P."/>
            <person name="Lee S.J."/>
            <person name="Levesque L."/>
            <person name="Li R."/>
            <person name="Lin C.F."/>
            <person name="Lin M.F."/>
            <person name="Lindblad-Toh K."/>
            <person name="Llopart A."/>
            <person name="Long M."/>
            <person name="Low L."/>
            <person name="Lozovsky E."/>
            <person name="Lu J."/>
            <person name="Luo M."/>
            <person name="Machado C.A."/>
            <person name="Makalowski W."/>
            <person name="Marzo M."/>
            <person name="Matsuda M."/>
            <person name="Matzkin L."/>
            <person name="McAllister B."/>
            <person name="McBride C.S."/>
            <person name="McKernan B."/>
            <person name="McKernan K."/>
            <person name="Mendez-Lago M."/>
            <person name="Minx P."/>
            <person name="Mollenhauer M.U."/>
            <person name="Montooth K."/>
            <person name="Mount S.M."/>
            <person name="Mu X."/>
            <person name="Myers E."/>
            <person name="Negre B."/>
            <person name="Newfeld S."/>
            <person name="Nielsen R."/>
            <person name="Noor M.A."/>
            <person name="O'Grady P."/>
            <person name="Pachter L."/>
            <person name="Papaceit M."/>
            <person name="Parisi M.J."/>
            <person name="Parisi M."/>
            <person name="Parts L."/>
            <person name="Pedersen J.S."/>
            <person name="Pesole G."/>
            <person name="Phillippy A.M."/>
            <person name="Ponting C.P."/>
            <person name="Pop M."/>
            <person name="Porcelli D."/>
            <person name="Powell J.R."/>
            <person name="Prohaska S."/>
            <person name="Pruitt K."/>
            <person name="Puig M."/>
            <person name="Quesneville H."/>
            <person name="Ram K.R."/>
            <person name="Rand D."/>
            <person name="Rasmussen M.D."/>
            <person name="Reed L.K."/>
            <person name="Reenan R."/>
            <person name="Reily A."/>
            <person name="Remington K.A."/>
            <person name="Rieger T.T."/>
            <person name="Ritchie M.G."/>
            <person name="Robin C."/>
            <person name="Rogers Y.H."/>
            <person name="Rohde C."/>
            <person name="Rozas J."/>
            <person name="Rubenfield M.J."/>
            <person name="Ruiz A."/>
            <person name="Russo S."/>
            <person name="Salzberg S.L."/>
            <person name="Sanchez-Gracia A."/>
            <person name="Saranga D.J."/>
            <person name="Sato H."/>
            <person name="Schaeffer S.W."/>
            <person name="Schatz M.C."/>
            <person name="Schlenke T."/>
            <person name="Schwartz R."/>
            <person name="Segarra C."/>
            <person name="Singh R.S."/>
            <person name="Sirot L."/>
            <person name="Sirota M."/>
            <person name="Sisneros N.B."/>
            <person name="Smith C.D."/>
            <person name="Smith T.F."/>
            <person name="Spieth J."/>
            <person name="Stage D.E."/>
            <person name="Stark A."/>
            <person name="Stephan W."/>
            <person name="Strausberg R.L."/>
            <person name="Strempel S."/>
            <person name="Sturgill D."/>
            <person name="Sutton G."/>
            <person name="Sutton G.G."/>
            <person name="Tao W."/>
            <person name="Teichmann S."/>
            <person name="Tobari Y.N."/>
            <person name="Tomimura Y."/>
            <person name="Tsolas J.M."/>
            <person name="Valente V.L."/>
            <person name="Venter E."/>
            <person name="Venter J.C."/>
            <person name="Vicario S."/>
            <person name="Vieira F.G."/>
            <person name="Vilella A.J."/>
            <person name="Villasante A."/>
            <person name="Walenz B."/>
            <person name="Wang J."/>
            <person name="Wasserman M."/>
            <person name="Watts T."/>
            <person name="Wilson D."/>
            <person name="Wilson R.K."/>
            <person name="Wing R.A."/>
            <person name="Wolfner M.F."/>
            <person name="Wong A."/>
            <person name="Wong G.K."/>
            <person name="Wu C.I."/>
            <person name="Wu G."/>
            <person name="Yamamoto D."/>
            <person name="Yang H.P."/>
            <person name="Yang S.P."/>
            <person name="Yorke J.A."/>
            <person name="Yoshida K."/>
            <person name="Zdobnov E."/>
            <person name="Zhang P."/>
            <person name="Zhang Y."/>
            <person name="Zimin A.V."/>
            <person name="Baldwin J."/>
            <person name="Abdouelleil A."/>
            <person name="Abdulkadir J."/>
            <person name="Abebe A."/>
            <person name="Abera B."/>
            <person name="Abreu J."/>
            <person name="Acer S.C."/>
            <person name="Aftuck L."/>
            <person name="Alexander A."/>
            <person name="An P."/>
            <person name="Anderson E."/>
            <person name="Anderson S."/>
            <person name="Arachi H."/>
            <person name="Azer M."/>
            <person name="Bachantsang P."/>
            <person name="Barry A."/>
            <person name="Bayul T."/>
            <person name="Berlin A."/>
            <person name="Bessette D."/>
            <person name="Bloom T."/>
            <person name="Blye J."/>
            <person name="Boguslavskiy L."/>
            <person name="Bonnet C."/>
            <person name="Boukhgalter B."/>
            <person name="Bourzgui I."/>
            <person name="Brown A."/>
            <person name="Cahill P."/>
            <person name="Channer S."/>
            <person name="Cheshatsang Y."/>
            <person name="Chuda L."/>
            <person name="Citroen M."/>
            <person name="Collymore A."/>
            <person name="Cooke P."/>
            <person name="Costello M."/>
            <person name="D'Aco K."/>
            <person name="Daza R."/>
            <person name="De Haan G."/>
            <person name="DeGray S."/>
            <person name="DeMaso C."/>
            <person name="Dhargay N."/>
            <person name="Dooley K."/>
            <person name="Dooley E."/>
            <person name="Doricent M."/>
            <person name="Dorje P."/>
            <person name="Dorjee K."/>
            <person name="Dupes A."/>
            <person name="Elong R."/>
            <person name="Falk J."/>
            <person name="Farina A."/>
            <person name="Faro S."/>
            <person name="Ferguson D."/>
            <person name="Fisher S."/>
            <person name="Foley C.D."/>
            <person name="Franke A."/>
            <person name="Friedrich D."/>
            <person name="Gadbois L."/>
            <person name="Gearin G."/>
            <person name="Gearin C.R."/>
            <person name="Giannoukos G."/>
            <person name="Goode T."/>
            <person name="Graham J."/>
            <person name="Grandbois E."/>
            <person name="Grewal S."/>
            <person name="Gyaltsen K."/>
            <person name="Hafez N."/>
            <person name="Hagos B."/>
            <person name="Hall J."/>
            <person name="Henson C."/>
            <person name="Hollinger A."/>
            <person name="Honan T."/>
            <person name="Huard M.D."/>
            <person name="Hughes L."/>
            <person name="Hurhula B."/>
            <person name="Husby M.E."/>
            <person name="Kamat A."/>
            <person name="Kanga B."/>
            <person name="Kashin S."/>
            <person name="Khazanovich D."/>
            <person name="Kisner P."/>
            <person name="Lance K."/>
            <person name="Lara M."/>
            <person name="Lee W."/>
            <person name="Lennon N."/>
            <person name="Letendre F."/>
            <person name="LeVine R."/>
            <person name="Lipovsky A."/>
            <person name="Liu X."/>
            <person name="Liu J."/>
            <person name="Liu S."/>
            <person name="Lokyitsang T."/>
            <person name="Lokyitsang Y."/>
            <person name="Lubonja R."/>
            <person name="Lui A."/>
            <person name="MacDonald P."/>
            <person name="Magnisalis V."/>
            <person name="Maru K."/>
            <person name="Matthews C."/>
            <person name="McCusker W."/>
            <person name="McDonough S."/>
            <person name="Mehta T."/>
            <person name="Meldrim J."/>
            <person name="Meneus L."/>
            <person name="Mihai O."/>
            <person name="Mihalev A."/>
            <person name="Mihova T."/>
            <person name="Mittelman R."/>
            <person name="Mlenga V."/>
            <person name="Montmayeur A."/>
            <person name="Mulrain L."/>
            <person name="Navidi A."/>
            <person name="Naylor J."/>
            <person name="Negash T."/>
            <person name="Nguyen T."/>
            <person name="Nguyen N."/>
            <person name="Nicol R."/>
            <person name="Norbu C."/>
            <person name="Norbu N."/>
            <person name="Novod N."/>
            <person name="O'Neill B."/>
            <person name="Osman S."/>
            <person name="Markiewicz E."/>
            <person name="Oyono O.L."/>
            <person name="Patti C."/>
            <person name="Phunkhang P."/>
            <person name="Pierre F."/>
            <person name="Priest M."/>
            <person name="Raghuraman S."/>
            <person name="Rege F."/>
            <person name="Reyes R."/>
            <person name="Rise C."/>
            <person name="Rogov P."/>
            <person name="Ross K."/>
            <person name="Ryan E."/>
            <person name="Settipalli S."/>
            <person name="Shea T."/>
            <person name="Sherpa N."/>
            <person name="Shi L."/>
            <person name="Shih D."/>
            <person name="Sparrow T."/>
            <person name="Spaulding J."/>
            <person name="Stalker J."/>
            <person name="Stange-Thomann N."/>
            <person name="Stavropoulos S."/>
            <person name="Stone C."/>
            <person name="Strader C."/>
            <person name="Tesfaye S."/>
            <person name="Thomson T."/>
            <person name="Thoulutsang Y."/>
            <person name="Thoulutsang D."/>
            <person name="Topham K."/>
            <person name="Topping I."/>
            <person name="Tsamla T."/>
            <person name="Vassiliev H."/>
            <person name="Vo A."/>
            <person name="Wangchuk T."/>
            <person name="Wangdi T."/>
            <person name="Weiand M."/>
            <person name="Wilkinson J."/>
            <person name="Wilson A."/>
            <person name="Yadav S."/>
            <person name="Young G."/>
            <person name="Yu Q."/>
            <person name="Zembek L."/>
            <person name="Zhong D."/>
            <person name="Zimmer A."/>
            <person name="Zwirko Z."/>
            <person name="Jaffe D.B."/>
            <person name="Alvarez P."/>
            <person name="Brockman W."/>
            <person name="Butler J."/>
            <person name="Chin C."/>
            <person name="Gnerre S."/>
            <person name="Grabherr M."/>
            <person name="Kleber M."/>
            <person name="Mauceli E."/>
            <person name="MacCallum I."/>
        </authorList>
    </citation>
    <scope>NUCLEOTIDE SEQUENCE [LARGE SCALE GENOMIC DNA]</scope>
    <source>
        <strain evidence="3">MSH-3 / Tucson 14011-0111.49</strain>
    </source>
</reference>
<proteinExistence type="predicted"/>
<evidence type="ECO:0000313" key="3">
    <source>
        <dbReference type="Proteomes" id="UP000008744"/>
    </source>
</evidence>
<dbReference type="HOGENOM" id="CLU_2401983_0_0_1"/>
<protein>
    <submittedName>
        <fullName evidence="2">GL21683</fullName>
    </submittedName>
</protein>
<feature type="compositionally biased region" description="Low complexity" evidence="1">
    <location>
        <begin position="30"/>
        <end position="45"/>
    </location>
</feature>
<feature type="region of interest" description="Disordered" evidence="1">
    <location>
        <begin position="1"/>
        <end position="45"/>
    </location>
</feature>
<dbReference type="EMBL" id="CH479182">
    <property type="protein sequence ID" value="EDW34239.1"/>
    <property type="molecule type" value="Genomic_DNA"/>
</dbReference>
<name>B4GF54_DROPE</name>
<feature type="compositionally biased region" description="Low complexity" evidence="1">
    <location>
        <begin position="1"/>
        <end position="12"/>
    </location>
</feature>
<dbReference type="OrthoDB" id="10255570at2759"/>
<keyword evidence="3" id="KW-1185">Reference proteome</keyword>
<dbReference type="AlphaFoldDB" id="B4GF54"/>
<evidence type="ECO:0000256" key="1">
    <source>
        <dbReference type="SAM" id="MobiDB-lite"/>
    </source>
</evidence>
<sequence length="93" mass="10119">MEMNPAAATATATGGGRGAARRERIEDDASTPTSSTTSTPTPASIAADYMRNFENIIEPGKVASMTREFNPQVAYEFERYLNPQKLKQHVLGQ</sequence>
<dbReference type="Proteomes" id="UP000008744">
    <property type="component" value="Unassembled WGS sequence"/>
</dbReference>
<evidence type="ECO:0000313" key="2">
    <source>
        <dbReference type="EMBL" id="EDW34239.1"/>
    </source>
</evidence>